<comment type="caution">
    <text evidence="1">The sequence shown here is derived from an EMBL/GenBank/DDBJ whole genome shotgun (WGS) entry which is preliminary data.</text>
</comment>
<proteinExistence type="predicted"/>
<dbReference type="EMBL" id="CACVBM020001840">
    <property type="protein sequence ID" value="CAA7060930.1"/>
    <property type="molecule type" value="Genomic_DNA"/>
</dbReference>
<organism evidence="1 2">
    <name type="scientific">Microthlaspi erraticum</name>
    <dbReference type="NCBI Taxonomy" id="1685480"/>
    <lineage>
        <taxon>Eukaryota</taxon>
        <taxon>Viridiplantae</taxon>
        <taxon>Streptophyta</taxon>
        <taxon>Embryophyta</taxon>
        <taxon>Tracheophyta</taxon>
        <taxon>Spermatophyta</taxon>
        <taxon>Magnoliopsida</taxon>
        <taxon>eudicotyledons</taxon>
        <taxon>Gunneridae</taxon>
        <taxon>Pentapetalae</taxon>
        <taxon>rosids</taxon>
        <taxon>malvids</taxon>
        <taxon>Brassicales</taxon>
        <taxon>Brassicaceae</taxon>
        <taxon>Coluteocarpeae</taxon>
        <taxon>Microthlaspi</taxon>
    </lineage>
</organism>
<dbReference type="Proteomes" id="UP000467841">
    <property type="component" value="Unassembled WGS sequence"/>
</dbReference>
<protein>
    <recommendedName>
        <fullName evidence="3">Endonuclease/exonuclease/phosphatase domain-containing protein</fullName>
    </recommendedName>
</protein>
<reference evidence="1" key="1">
    <citation type="submission" date="2020-01" db="EMBL/GenBank/DDBJ databases">
        <authorList>
            <person name="Mishra B."/>
        </authorList>
    </citation>
    <scope>NUCLEOTIDE SEQUENCE [LARGE SCALE GENOMIC DNA]</scope>
</reference>
<keyword evidence="2" id="KW-1185">Reference proteome</keyword>
<evidence type="ECO:0000313" key="1">
    <source>
        <dbReference type="EMBL" id="CAA7060930.1"/>
    </source>
</evidence>
<name>A0A6D2LI41_9BRAS</name>
<evidence type="ECO:0000313" key="2">
    <source>
        <dbReference type="Proteomes" id="UP000467841"/>
    </source>
</evidence>
<dbReference type="AlphaFoldDB" id="A0A6D2LI41"/>
<dbReference type="OrthoDB" id="1194645at2759"/>
<accession>A0A6D2LI41</accession>
<gene>
    <name evidence="1" type="ORF">MERR_LOCUS48166</name>
</gene>
<sequence>MRILGETGLLPMAEYGIDSPGRDHLGDRTRWVVNRGNGDPTGCDCLGDGTRIESLETRNGLLPFQLQKQFLGLYASDHRPVITAVGFAENNRKKCFRFDKRLLQIKEFPNYVTEGWNSPSLRQNPAISERIRECRKAMSNCRRNTKLNAAKRIEELQIELEFALVNPSSSYNTISEIQRDLSQAYKDEETYWKQKSRNTWLEEGDRNTKNFQACTKTRFSRNRIMSIKDSNGNLYRGDIEVGDHAEEFFKGVYTSQQQTSQHNIFADFVPTVNAEMNARLIGEVSEAEIKEALLSIGADRAPGPGGLTARFF</sequence>
<evidence type="ECO:0008006" key="3">
    <source>
        <dbReference type="Google" id="ProtNLM"/>
    </source>
</evidence>